<dbReference type="EMBL" id="CCYD01000217">
    <property type="protein sequence ID" value="CEG36678.1"/>
    <property type="molecule type" value="Genomic_DNA"/>
</dbReference>
<reference evidence="8" key="1">
    <citation type="submission" date="2014-09" db="EMBL/GenBank/DDBJ databases">
        <authorList>
            <person name="Sharma Rahul"/>
            <person name="Thines Marco"/>
        </authorList>
    </citation>
    <scope>NUCLEOTIDE SEQUENCE [LARGE SCALE GENOMIC DNA]</scope>
</reference>
<dbReference type="InterPro" id="IPR007872">
    <property type="entry name" value="DPH_MB_dom"/>
</dbReference>
<dbReference type="GeneID" id="36398401"/>
<dbReference type="SMART" id="SM00271">
    <property type="entry name" value="DnaJ"/>
    <property type="match status" value="1"/>
</dbReference>
<evidence type="ECO:0000256" key="2">
    <source>
        <dbReference type="ARBA" id="ARBA00022723"/>
    </source>
</evidence>
<sequence length="160" mass="18381">MSESSFYKVLGVSATCSADDVRRAYHQAARKYHPDKKLNDLNAINSAGSVYKEFFLQVQEAYETLHDSVLRQQYDTKLHNELMRKRICEKVVVSDEMLYSDMQRAALHGENGDENEVMYSHRCRCGEFYEITESELHDGVDVVACTGCSLHIRVLYGRSQ</sequence>
<dbReference type="Gene3D" id="3.10.660.10">
    <property type="entry name" value="DPH Zinc finger"/>
    <property type="match status" value="1"/>
</dbReference>
<dbReference type="InterPro" id="IPR036671">
    <property type="entry name" value="DPH_MB_sf"/>
</dbReference>
<evidence type="ECO:0000313" key="8">
    <source>
        <dbReference type="Proteomes" id="UP000054928"/>
    </source>
</evidence>
<organism evidence="7 8">
    <name type="scientific">Plasmopara halstedii</name>
    <name type="common">Downy mildew of sunflower</name>
    <dbReference type="NCBI Taxonomy" id="4781"/>
    <lineage>
        <taxon>Eukaryota</taxon>
        <taxon>Sar</taxon>
        <taxon>Stramenopiles</taxon>
        <taxon>Oomycota</taxon>
        <taxon>Peronosporomycetes</taxon>
        <taxon>Peronosporales</taxon>
        <taxon>Peronosporaceae</taxon>
        <taxon>Plasmopara</taxon>
    </lineage>
</organism>
<dbReference type="PROSITE" id="PS50076">
    <property type="entry name" value="DNAJ_2"/>
    <property type="match status" value="1"/>
</dbReference>
<dbReference type="SUPFAM" id="SSF144217">
    <property type="entry name" value="CSL zinc finger"/>
    <property type="match status" value="1"/>
</dbReference>
<keyword evidence="2" id="KW-0479">Metal-binding</keyword>
<evidence type="ECO:0000259" key="5">
    <source>
        <dbReference type="PROSITE" id="PS50076"/>
    </source>
</evidence>
<keyword evidence="8" id="KW-1185">Reference proteome</keyword>
<evidence type="ECO:0000256" key="3">
    <source>
        <dbReference type="ARBA" id="ARBA00022833"/>
    </source>
</evidence>
<dbReference type="SUPFAM" id="SSF46565">
    <property type="entry name" value="Chaperone J-domain"/>
    <property type="match status" value="1"/>
</dbReference>
<dbReference type="Pfam" id="PF05207">
    <property type="entry name" value="Zn_ribbon_CSL"/>
    <property type="match status" value="1"/>
</dbReference>
<dbReference type="RefSeq" id="XP_024573047.1">
    <property type="nucleotide sequence ID" value="XM_024721919.1"/>
</dbReference>
<evidence type="ECO:0000256" key="4">
    <source>
        <dbReference type="ARBA" id="ARBA00023004"/>
    </source>
</evidence>
<evidence type="ECO:0000259" key="6">
    <source>
        <dbReference type="PROSITE" id="PS51074"/>
    </source>
</evidence>
<dbReference type="STRING" id="4781.A0A0P1A7Q4"/>
<dbReference type="Gene3D" id="1.10.287.110">
    <property type="entry name" value="DnaJ domain"/>
    <property type="match status" value="1"/>
</dbReference>
<dbReference type="OMA" id="LEDMTWE"/>
<dbReference type="InterPro" id="IPR001623">
    <property type="entry name" value="DnaJ_domain"/>
</dbReference>
<dbReference type="GO" id="GO:0008198">
    <property type="term" value="F:ferrous iron binding"/>
    <property type="evidence" value="ECO:0007669"/>
    <property type="project" value="TreeGrafter"/>
</dbReference>
<dbReference type="CDD" id="cd06257">
    <property type="entry name" value="DnaJ"/>
    <property type="match status" value="1"/>
</dbReference>
<dbReference type="InterPro" id="IPR036869">
    <property type="entry name" value="J_dom_sf"/>
</dbReference>
<protein>
    <submittedName>
        <fullName evidence="7">Molecular chaperone (DnaJ superfamily)</fullName>
    </submittedName>
</protein>
<dbReference type="OrthoDB" id="164807at2759"/>
<evidence type="ECO:0000313" key="7">
    <source>
        <dbReference type="EMBL" id="CEG36678.1"/>
    </source>
</evidence>
<dbReference type="PRINTS" id="PR00625">
    <property type="entry name" value="JDOMAIN"/>
</dbReference>
<dbReference type="Pfam" id="PF00226">
    <property type="entry name" value="DnaJ"/>
    <property type="match status" value="1"/>
</dbReference>
<dbReference type="PROSITE" id="PS51074">
    <property type="entry name" value="DPH_MB"/>
    <property type="match status" value="1"/>
</dbReference>
<dbReference type="PANTHER" id="PTHR45255:SF1">
    <property type="entry name" value="DNAJ HOMOLOG SUBFAMILY C MEMBER 24"/>
    <property type="match status" value="1"/>
</dbReference>
<feature type="domain" description="J" evidence="5">
    <location>
        <begin position="5"/>
        <end position="78"/>
    </location>
</feature>
<name>A0A0P1A7Q4_PLAHL</name>
<accession>A0A0P1A7Q4</accession>
<dbReference type="GO" id="GO:0001671">
    <property type="term" value="F:ATPase activator activity"/>
    <property type="evidence" value="ECO:0007669"/>
    <property type="project" value="TreeGrafter"/>
</dbReference>
<comment type="similarity">
    <text evidence="1">Belongs to the DPH4 family.</text>
</comment>
<evidence type="ECO:0000256" key="1">
    <source>
        <dbReference type="ARBA" id="ARBA00006169"/>
    </source>
</evidence>
<proteinExistence type="inferred from homology"/>
<keyword evidence="3" id="KW-0862">Zinc</keyword>
<dbReference type="AlphaFoldDB" id="A0A0P1A7Q4"/>
<dbReference type="Proteomes" id="UP000054928">
    <property type="component" value="Unassembled WGS sequence"/>
</dbReference>
<feature type="domain" description="DPH-type MB" evidence="6">
    <location>
        <begin position="93"/>
        <end position="157"/>
    </location>
</feature>
<dbReference type="PANTHER" id="PTHR45255">
    <property type="entry name" value="DNAJ HOMOLOG SUBFAMILY C MEMBER 24"/>
    <property type="match status" value="1"/>
</dbReference>
<keyword evidence="4" id="KW-0408">Iron</keyword>